<protein>
    <submittedName>
        <fullName evidence="9">AI-2E family transporter</fullName>
    </submittedName>
</protein>
<evidence type="ECO:0000256" key="7">
    <source>
        <dbReference type="ARBA" id="ARBA00023136"/>
    </source>
</evidence>
<evidence type="ECO:0000256" key="1">
    <source>
        <dbReference type="ARBA" id="ARBA00004651"/>
    </source>
</evidence>
<feature type="transmembrane region" description="Helical" evidence="8">
    <location>
        <begin position="46"/>
        <end position="68"/>
    </location>
</feature>
<evidence type="ECO:0000256" key="4">
    <source>
        <dbReference type="ARBA" id="ARBA00022475"/>
    </source>
</evidence>
<reference evidence="9" key="2">
    <citation type="submission" date="2024-02" db="EMBL/GenBank/DDBJ databases">
        <authorList>
            <person name="Prathaban M."/>
            <person name="Mythili R."/>
            <person name="Sharmila Devi N."/>
            <person name="Sobanaa M."/>
            <person name="Prathiviraj R."/>
            <person name="Selvin J."/>
        </authorList>
    </citation>
    <scope>NUCLEOTIDE SEQUENCE</scope>
    <source>
        <strain evidence="9">MP1014</strain>
    </source>
</reference>
<keyword evidence="3" id="KW-0813">Transport</keyword>
<dbReference type="InterPro" id="IPR002549">
    <property type="entry name" value="AI-2E-like"/>
</dbReference>
<gene>
    <name evidence="9" type="ORF">V5O49_06440</name>
</gene>
<evidence type="ECO:0000256" key="3">
    <source>
        <dbReference type="ARBA" id="ARBA00022448"/>
    </source>
</evidence>
<keyword evidence="6 8" id="KW-1133">Transmembrane helix</keyword>
<comment type="subcellular location">
    <subcellularLocation>
        <location evidence="1">Cell membrane</location>
        <topology evidence="1">Multi-pass membrane protein</topology>
    </subcellularLocation>
</comment>
<dbReference type="Pfam" id="PF01594">
    <property type="entry name" value="AI-2E_transport"/>
    <property type="match status" value="1"/>
</dbReference>
<evidence type="ECO:0000313" key="9">
    <source>
        <dbReference type="EMBL" id="MEG3614758.1"/>
    </source>
</evidence>
<feature type="transmembrane region" description="Helical" evidence="8">
    <location>
        <begin position="275"/>
        <end position="296"/>
    </location>
</feature>
<evidence type="ECO:0000256" key="8">
    <source>
        <dbReference type="SAM" id="Phobius"/>
    </source>
</evidence>
<reference evidence="9" key="1">
    <citation type="journal article" date="2024" name="Antonie Van Leeuwenhoek">
        <title>Isoptericola haloaureus sp. nov., a dimorphic actinobacterium isolated from mangrove sediments of southeast India, implicating biosaline agricultural significance through nitrogen fixation and salt tolerance genes.</title>
        <authorList>
            <person name="Prathaban M."/>
            <person name="Prathiviraj R."/>
            <person name="Ravichandran M."/>
            <person name="Natarajan S.D."/>
            <person name="Sobanaa M."/>
            <person name="Hari Krishna Kumar S."/>
            <person name="Chandrasekar V."/>
            <person name="Selvin J."/>
        </authorList>
    </citation>
    <scope>NUCLEOTIDE SEQUENCE</scope>
    <source>
        <strain evidence="9">MP1014</strain>
    </source>
</reference>
<keyword evidence="10" id="KW-1185">Reference proteome</keyword>
<dbReference type="EMBL" id="JBAGLP010000116">
    <property type="protein sequence ID" value="MEG3614758.1"/>
    <property type="molecule type" value="Genomic_DNA"/>
</dbReference>
<name>A0ABU7Z5U1_9MICO</name>
<feature type="transmembrane region" description="Helical" evidence="8">
    <location>
        <begin position="213"/>
        <end position="235"/>
    </location>
</feature>
<dbReference type="Proteomes" id="UP001310387">
    <property type="component" value="Unassembled WGS sequence"/>
</dbReference>
<sequence length="366" mass="37751">MSHPADHVTTGRGSTLLRWGRKAWALVGIALAAVAVYLLTGAVSGLFVPLLVALVVGALFAPLCAVLARWVPRWLAALVVLAGLLAVAVGTIGLAVRGIVQQASEIGAQLTDGFEALQAWAQELGLTLPSLTDTTDGLPEWGTALLSGFTAQLGTVFSGTAALVMGTFVGVFLLYFILADWDLLMRWTSRNIGVDPQVGAGIIDDGTWAMRRYFLALTASSIVVSIIVGLAAWLLGLPLAFTIAVITFITSYVPFLGAIVSGAFAVLIALGSGGLFDAVVMLAVILIAQNAVQTIIQTFMTQGALRLHPIVILGSTIAGGALFGLLGAALSTPVVAIVIKIVERFRSLGTDAGPPTSAPSSEPAPG</sequence>
<feature type="transmembrane region" description="Helical" evidence="8">
    <location>
        <begin position="316"/>
        <end position="339"/>
    </location>
</feature>
<organism evidence="9 10">
    <name type="scientific">Isoptericola haloaureus</name>
    <dbReference type="NCBI Taxonomy" id="1542902"/>
    <lineage>
        <taxon>Bacteria</taxon>
        <taxon>Bacillati</taxon>
        <taxon>Actinomycetota</taxon>
        <taxon>Actinomycetes</taxon>
        <taxon>Micrococcales</taxon>
        <taxon>Promicromonosporaceae</taxon>
        <taxon>Isoptericola</taxon>
    </lineage>
</organism>
<dbReference type="PANTHER" id="PTHR21716:SF53">
    <property type="entry name" value="PERMEASE PERM-RELATED"/>
    <property type="match status" value="1"/>
</dbReference>
<dbReference type="RefSeq" id="WP_332901513.1">
    <property type="nucleotide sequence ID" value="NZ_JBAGLP010000116.1"/>
</dbReference>
<keyword evidence="4" id="KW-1003">Cell membrane</keyword>
<comment type="similarity">
    <text evidence="2">Belongs to the autoinducer-2 exporter (AI-2E) (TC 2.A.86) family.</text>
</comment>
<evidence type="ECO:0000256" key="6">
    <source>
        <dbReference type="ARBA" id="ARBA00022989"/>
    </source>
</evidence>
<dbReference type="PANTHER" id="PTHR21716">
    <property type="entry name" value="TRANSMEMBRANE PROTEIN"/>
    <property type="match status" value="1"/>
</dbReference>
<keyword evidence="5 8" id="KW-0812">Transmembrane</keyword>
<evidence type="ECO:0000256" key="5">
    <source>
        <dbReference type="ARBA" id="ARBA00022692"/>
    </source>
</evidence>
<proteinExistence type="inferred from homology"/>
<feature type="transmembrane region" description="Helical" evidence="8">
    <location>
        <begin position="156"/>
        <end position="178"/>
    </location>
</feature>
<keyword evidence="7 8" id="KW-0472">Membrane</keyword>
<comment type="caution">
    <text evidence="9">The sequence shown here is derived from an EMBL/GenBank/DDBJ whole genome shotgun (WGS) entry which is preliminary data.</text>
</comment>
<feature type="transmembrane region" description="Helical" evidence="8">
    <location>
        <begin position="75"/>
        <end position="96"/>
    </location>
</feature>
<accession>A0ABU7Z5U1</accession>
<feature type="transmembrane region" description="Helical" evidence="8">
    <location>
        <begin position="241"/>
        <end position="268"/>
    </location>
</feature>
<evidence type="ECO:0000256" key="2">
    <source>
        <dbReference type="ARBA" id="ARBA00009773"/>
    </source>
</evidence>
<evidence type="ECO:0000313" key="10">
    <source>
        <dbReference type="Proteomes" id="UP001310387"/>
    </source>
</evidence>
<feature type="transmembrane region" description="Helical" evidence="8">
    <location>
        <begin position="23"/>
        <end position="40"/>
    </location>
</feature>